<feature type="transmembrane region" description="Helical" evidence="2">
    <location>
        <begin position="89"/>
        <end position="109"/>
    </location>
</feature>
<gene>
    <name evidence="3" type="ORF">CCMP2556_LOCUS9182</name>
</gene>
<reference evidence="3 4" key="1">
    <citation type="submission" date="2024-02" db="EMBL/GenBank/DDBJ databases">
        <authorList>
            <person name="Chen Y."/>
            <person name="Shah S."/>
            <person name="Dougan E. K."/>
            <person name="Thang M."/>
            <person name="Chan C."/>
        </authorList>
    </citation>
    <scope>NUCLEOTIDE SEQUENCE [LARGE SCALE GENOMIC DNA]</scope>
</reference>
<sequence length="272" mass="29279">MGCFLGHPGVPKCVPQRCLRPWICLDRSIELVDLTSSAVYAACCYRRFLYGPAFNHEGEIYLAAAASLIASWFYIVMFHLHRTQEEVNMLHGCFCICFLLFPFLVFFLAGIAGKVTFSCVVGLVCGFLILESLCLCSIICNKEPLGPSAAFDVPLVGCCAAALQPPKTLREVVAFRDQHCYGCLLRVVQDIPGILLSSIDLVSFGPSWYAIFKLSASASALLFFLLLVLTRATPAPPAPAAKPATPETVLGAGDPSPGDGARTAEGIHSVMP</sequence>
<keyword evidence="2" id="KW-0472">Membrane</keyword>
<feature type="region of interest" description="Disordered" evidence="1">
    <location>
        <begin position="237"/>
        <end position="272"/>
    </location>
</feature>
<keyword evidence="2" id="KW-1133">Transmembrane helix</keyword>
<evidence type="ECO:0000313" key="4">
    <source>
        <dbReference type="Proteomes" id="UP001642484"/>
    </source>
</evidence>
<evidence type="ECO:0000313" key="3">
    <source>
        <dbReference type="EMBL" id="CAK9008270.1"/>
    </source>
</evidence>
<evidence type="ECO:0000256" key="1">
    <source>
        <dbReference type="SAM" id="MobiDB-lite"/>
    </source>
</evidence>
<protein>
    <submittedName>
        <fullName evidence="3">Uncharacterized protein</fullName>
    </submittedName>
</protein>
<evidence type="ECO:0000256" key="2">
    <source>
        <dbReference type="SAM" id="Phobius"/>
    </source>
</evidence>
<proteinExistence type="predicted"/>
<dbReference type="EMBL" id="CAXAMN010004224">
    <property type="protein sequence ID" value="CAK9008270.1"/>
    <property type="molecule type" value="Genomic_DNA"/>
</dbReference>
<comment type="caution">
    <text evidence="3">The sequence shown here is derived from an EMBL/GenBank/DDBJ whole genome shotgun (WGS) entry which is preliminary data.</text>
</comment>
<feature type="transmembrane region" description="Helical" evidence="2">
    <location>
        <begin position="208"/>
        <end position="229"/>
    </location>
</feature>
<keyword evidence="2" id="KW-0812">Transmembrane</keyword>
<organism evidence="3 4">
    <name type="scientific">Durusdinium trenchii</name>
    <dbReference type="NCBI Taxonomy" id="1381693"/>
    <lineage>
        <taxon>Eukaryota</taxon>
        <taxon>Sar</taxon>
        <taxon>Alveolata</taxon>
        <taxon>Dinophyceae</taxon>
        <taxon>Suessiales</taxon>
        <taxon>Symbiodiniaceae</taxon>
        <taxon>Durusdinium</taxon>
    </lineage>
</organism>
<name>A0ABP0J1Q7_9DINO</name>
<feature type="transmembrane region" description="Helical" evidence="2">
    <location>
        <begin position="60"/>
        <end position="77"/>
    </location>
</feature>
<keyword evidence="4" id="KW-1185">Reference proteome</keyword>
<accession>A0ABP0J1Q7</accession>
<dbReference type="Proteomes" id="UP001642484">
    <property type="component" value="Unassembled WGS sequence"/>
</dbReference>